<dbReference type="EMBL" id="BAAAZI010000008">
    <property type="protein sequence ID" value="GAA4140794.1"/>
    <property type="molecule type" value="Genomic_DNA"/>
</dbReference>
<dbReference type="InterPro" id="IPR009078">
    <property type="entry name" value="Ferritin-like_SF"/>
</dbReference>
<gene>
    <name evidence="1" type="ORF">GCM10022216_20210</name>
</gene>
<reference evidence="2" key="1">
    <citation type="journal article" date="2019" name="Int. J. Syst. Evol. Microbiol.">
        <title>The Global Catalogue of Microorganisms (GCM) 10K type strain sequencing project: providing services to taxonomists for standard genome sequencing and annotation.</title>
        <authorList>
            <consortium name="The Broad Institute Genomics Platform"/>
            <consortium name="The Broad Institute Genome Sequencing Center for Infectious Disease"/>
            <person name="Wu L."/>
            <person name="Ma J."/>
        </authorList>
    </citation>
    <scope>NUCLEOTIDE SEQUENCE [LARGE SCALE GENOMIC DNA]</scope>
    <source>
        <strain evidence="2">JCM 16704</strain>
    </source>
</reference>
<accession>A0ABP7YSR6</accession>
<protein>
    <submittedName>
        <fullName evidence="1">Uncharacterized protein</fullName>
    </submittedName>
</protein>
<name>A0ABP7YSR6_9SPHI</name>
<keyword evidence="2" id="KW-1185">Reference proteome</keyword>
<organism evidence="1 2">
    <name type="scientific">Sphingobacterium kyonggiense</name>
    <dbReference type="NCBI Taxonomy" id="714075"/>
    <lineage>
        <taxon>Bacteria</taxon>
        <taxon>Pseudomonadati</taxon>
        <taxon>Bacteroidota</taxon>
        <taxon>Sphingobacteriia</taxon>
        <taxon>Sphingobacteriales</taxon>
        <taxon>Sphingobacteriaceae</taxon>
        <taxon>Sphingobacterium</taxon>
    </lineage>
</organism>
<proteinExistence type="predicted"/>
<comment type="caution">
    <text evidence="1">The sequence shown here is derived from an EMBL/GenBank/DDBJ whole genome shotgun (WGS) entry which is preliminary data.</text>
</comment>
<evidence type="ECO:0000313" key="1">
    <source>
        <dbReference type="EMBL" id="GAA4140794.1"/>
    </source>
</evidence>
<sequence>MVRQGSTFVGNIKVMNQTLRLIIANPELHAGWLNSLSFMENAGARKISACEDECMTGIIQLKHAAEEHRHAFYLKKQIGKLDVSGFQFYEEASMLAGKASKQYLHRLDIQVCRYLKSEFQLSGQELKYAAYLFVTYAIEVRADALYPIYQEELSAAQSKVMVKSIILEEEGHLEEMISQLNDFHPDWESYANEVLMMEDKLFSDWLVAIVKDVESKTKNVESIA</sequence>
<dbReference type="Proteomes" id="UP001500101">
    <property type="component" value="Unassembled WGS sequence"/>
</dbReference>
<evidence type="ECO:0000313" key="2">
    <source>
        <dbReference type="Proteomes" id="UP001500101"/>
    </source>
</evidence>
<dbReference type="SUPFAM" id="SSF47240">
    <property type="entry name" value="Ferritin-like"/>
    <property type="match status" value="1"/>
</dbReference>